<reference evidence="2" key="1">
    <citation type="submission" date="2020-10" db="EMBL/GenBank/DDBJ databases">
        <authorList>
            <person name="Castelo-Branco R."/>
            <person name="Eusebio N."/>
            <person name="Adriana R."/>
            <person name="Vieira A."/>
            <person name="Brugerolle De Fraissinette N."/>
            <person name="Rezende De Castro R."/>
            <person name="Schneider M.P."/>
            <person name="Vasconcelos V."/>
            <person name="Leao P.N."/>
        </authorList>
    </citation>
    <scope>NUCLEOTIDE SEQUENCE</scope>
    <source>
        <strain evidence="2">LEGE 06105</strain>
    </source>
</reference>
<dbReference type="Gene3D" id="1.10.287.950">
    <property type="entry name" value="Methyl-accepting chemotaxis protein"/>
    <property type="match status" value="1"/>
</dbReference>
<proteinExistence type="predicted"/>
<feature type="region of interest" description="Disordered" evidence="1">
    <location>
        <begin position="577"/>
        <end position="606"/>
    </location>
</feature>
<feature type="compositionally biased region" description="Low complexity" evidence="1">
    <location>
        <begin position="176"/>
        <end position="191"/>
    </location>
</feature>
<evidence type="ECO:0000313" key="2">
    <source>
        <dbReference type="EMBL" id="MBE9213715.1"/>
    </source>
</evidence>
<evidence type="ECO:0000256" key="1">
    <source>
        <dbReference type="SAM" id="MobiDB-lite"/>
    </source>
</evidence>
<dbReference type="Pfam" id="PF01391">
    <property type="entry name" value="Collagen"/>
    <property type="match status" value="1"/>
</dbReference>
<gene>
    <name evidence="2" type="ORF">IQ247_13745</name>
</gene>
<keyword evidence="3" id="KW-1185">Reference proteome</keyword>
<feature type="compositionally biased region" description="Basic and acidic residues" evidence="1">
    <location>
        <begin position="577"/>
        <end position="594"/>
    </location>
</feature>
<dbReference type="EMBL" id="JADEWL010000040">
    <property type="protein sequence ID" value="MBE9213715.1"/>
    <property type="molecule type" value="Genomic_DNA"/>
</dbReference>
<accession>A0A8J7JUS0</accession>
<dbReference type="InterPro" id="IPR008160">
    <property type="entry name" value="Collagen"/>
</dbReference>
<feature type="region of interest" description="Disordered" evidence="1">
    <location>
        <begin position="176"/>
        <end position="261"/>
    </location>
</feature>
<sequence>MANAISIGLSLASVGLSLLTINQIGTLQEVEFKKDRFIQKDVGDAFQRGIENVFKIRRLRADFDNFVKQFKDQKDKLFAEAGASQASATKARELAEAAKKQSNDALYETRAGRQKLAGEINGLFNSVTSLTNNVASQNSELIKRTEEARKLGNDALYEVRQSRGILDRAYELARNAATTKAKPGPAGAPGKDGLPGRDGKPGLAGAPGKDGLPGRDGKPGLAGAPGKDGLPGRDGKPGLAGAPGKDGLPGRDGKDGKDAKDMNQDQYNAIIAKITAIPPLIARVPSQTVQQMPKPLTGQQIEAAANAGVCRSTAPGGCMSNALGSAANTINQNTNNWGKNLLDKFNAGANAAQLALLQKIDLKMGAQVTGGLSAAVGKNLERINKFAEWLKIDRVMNILVWVNTTHNAMMLSTNLGSTLFSTIDNVANIFFKDIDGVDIDTGKAVSTFFDNMAKKLFGVKQWENTKATFNKYNRIYQSMQNALNNITSMFNSVYGAFDVIGDRVSRIGNALRWFGVLSEKAFGWMNEDNNFSNPIITRITNITEAADAIEQVSSEVLEVSDNAKELIKNTQEIKKGIKELSESETKKEDKERSSLKLPTVNDTDVA</sequence>
<dbReference type="PANTHER" id="PTHR24637">
    <property type="entry name" value="COLLAGEN"/>
    <property type="match status" value="1"/>
</dbReference>
<dbReference type="AlphaFoldDB" id="A0A8J7JUS0"/>
<comment type="caution">
    <text evidence="2">The sequence shown here is derived from an EMBL/GenBank/DDBJ whole genome shotgun (WGS) entry which is preliminary data.</text>
</comment>
<organism evidence="2 3">
    <name type="scientific">Plectonema cf. radiosum LEGE 06105</name>
    <dbReference type="NCBI Taxonomy" id="945769"/>
    <lineage>
        <taxon>Bacteria</taxon>
        <taxon>Bacillati</taxon>
        <taxon>Cyanobacteriota</taxon>
        <taxon>Cyanophyceae</taxon>
        <taxon>Oscillatoriophycideae</taxon>
        <taxon>Oscillatoriales</taxon>
        <taxon>Microcoleaceae</taxon>
        <taxon>Plectonema</taxon>
    </lineage>
</organism>
<feature type="compositionally biased region" description="Basic and acidic residues" evidence="1">
    <location>
        <begin position="248"/>
        <end position="261"/>
    </location>
</feature>
<name>A0A8J7JUS0_9CYAN</name>
<evidence type="ECO:0000313" key="3">
    <source>
        <dbReference type="Proteomes" id="UP000620559"/>
    </source>
</evidence>
<protein>
    <submittedName>
        <fullName evidence="2">Uncharacterized protein</fullName>
    </submittedName>
</protein>
<dbReference type="PANTHER" id="PTHR24637:SF421">
    <property type="entry name" value="CUTICLE COLLAGEN DPY-2"/>
    <property type="match status" value="1"/>
</dbReference>
<dbReference type="Proteomes" id="UP000620559">
    <property type="component" value="Unassembled WGS sequence"/>
</dbReference>